<keyword evidence="2" id="KW-0285">Flavoprotein</keyword>
<dbReference type="Gene3D" id="3.30.9.10">
    <property type="entry name" value="D-Amino Acid Oxidase, subunit A, domain 2"/>
    <property type="match status" value="1"/>
</dbReference>
<sequence>MGSEETEAEHVDVLIVGGGPVGLITAYQLALTLPPPHRIKIIEKHPKSAQDQYGRAITLYPRSSEMLDQLGLAEALAQECFACRTTVSYDKDGNEVPGRGWYFMESMKDTKWDFALVLRQKYQEEIFRQALRREGVVLDAPVALVGMEIHDDVPSNGYKISATIEDGVTGAQNIVKCKYLIGADGGRSFVRRAMNISFDGTSSEDKWVRIDGVVETNMPKPRSYCAIESPTHGNVLWAALDHGGTRIGFAFTADRQKAYPEFNEEAAVKEAIASVKPFSLSFKQVDWWTIYVVGQRVARNFLVQDCVFLAGDACHTHSSGAAQGMNTGIHDAVNLGWKLSLVLRGLAIPGLLRTYEIERLPNVQKLINYDKDISRLMTMQLPHGWTGDPNADPNEILGRVMSEAATFSSGLGIYYDPDSILNTPGSHSSTANSNSVRAGQRAPDVELQKPGTFEITRLQRETPNIAKFYIAIFAGDLTQTMTSFAALSKAVDDSKVLGRSDGSSNPISWITIAANTGPSTYELLGGLPRGKVFYDAECTAHARYGVDASRGAIFVLRPDGWVATATTINGHDTVGELERYFERFLLVE</sequence>
<dbReference type="InterPro" id="IPR002938">
    <property type="entry name" value="FAD-bd"/>
</dbReference>
<name>A0A8E2E1G8_9PEZI</name>
<feature type="domain" description="Phenol hydroxylase-like C-terminal dimerisation" evidence="7">
    <location>
        <begin position="415"/>
        <end position="586"/>
    </location>
</feature>
<organism evidence="8 9">
    <name type="scientific">Lepidopterella palustris CBS 459.81</name>
    <dbReference type="NCBI Taxonomy" id="1314670"/>
    <lineage>
        <taxon>Eukaryota</taxon>
        <taxon>Fungi</taxon>
        <taxon>Dikarya</taxon>
        <taxon>Ascomycota</taxon>
        <taxon>Pezizomycotina</taxon>
        <taxon>Dothideomycetes</taxon>
        <taxon>Pleosporomycetidae</taxon>
        <taxon>Mytilinidiales</taxon>
        <taxon>Argynnaceae</taxon>
        <taxon>Lepidopterella</taxon>
    </lineage>
</organism>
<dbReference type="InterPro" id="IPR036188">
    <property type="entry name" value="FAD/NAD-bd_sf"/>
</dbReference>
<feature type="compositionally biased region" description="Polar residues" evidence="5">
    <location>
        <begin position="424"/>
        <end position="437"/>
    </location>
</feature>
<keyword evidence="3" id="KW-0274">FAD</keyword>
<protein>
    <submittedName>
        <fullName evidence="8">FAD/NAD(P)-binding domain-containing protein</fullName>
    </submittedName>
</protein>
<dbReference type="Pfam" id="PF01494">
    <property type="entry name" value="FAD_binding_3"/>
    <property type="match status" value="1"/>
</dbReference>
<keyword evidence="9" id="KW-1185">Reference proteome</keyword>
<keyword evidence="4" id="KW-0560">Oxidoreductase</keyword>
<dbReference type="GO" id="GO:0071949">
    <property type="term" value="F:FAD binding"/>
    <property type="evidence" value="ECO:0007669"/>
    <property type="project" value="InterPro"/>
</dbReference>
<accession>A0A8E2E1G8</accession>
<dbReference type="InterPro" id="IPR012941">
    <property type="entry name" value="Phe_hydrox_C_dim_dom"/>
</dbReference>
<dbReference type="OrthoDB" id="1716816at2759"/>
<evidence type="ECO:0000256" key="1">
    <source>
        <dbReference type="ARBA" id="ARBA00007801"/>
    </source>
</evidence>
<proteinExistence type="inferred from homology"/>
<evidence type="ECO:0000259" key="7">
    <source>
        <dbReference type="Pfam" id="PF07976"/>
    </source>
</evidence>
<dbReference type="InterPro" id="IPR038220">
    <property type="entry name" value="PHOX_C_sf"/>
</dbReference>
<dbReference type="InterPro" id="IPR050641">
    <property type="entry name" value="RIFMO-like"/>
</dbReference>
<dbReference type="Gene3D" id="3.40.30.20">
    <property type="match status" value="1"/>
</dbReference>
<dbReference type="SUPFAM" id="SSF51905">
    <property type="entry name" value="FAD/NAD(P)-binding domain"/>
    <property type="match status" value="1"/>
</dbReference>
<evidence type="ECO:0000256" key="4">
    <source>
        <dbReference type="ARBA" id="ARBA00023002"/>
    </source>
</evidence>
<dbReference type="AlphaFoldDB" id="A0A8E2E1G8"/>
<evidence type="ECO:0000256" key="3">
    <source>
        <dbReference type="ARBA" id="ARBA00022827"/>
    </source>
</evidence>
<evidence type="ECO:0000256" key="5">
    <source>
        <dbReference type="SAM" id="MobiDB-lite"/>
    </source>
</evidence>
<dbReference type="Gene3D" id="3.50.50.60">
    <property type="entry name" value="FAD/NAD(P)-binding domain"/>
    <property type="match status" value="1"/>
</dbReference>
<feature type="domain" description="FAD-binding" evidence="6">
    <location>
        <begin position="11"/>
        <end position="367"/>
    </location>
</feature>
<evidence type="ECO:0000313" key="8">
    <source>
        <dbReference type="EMBL" id="OCK75448.1"/>
    </source>
</evidence>
<reference evidence="8 9" key="1">
    <citation type="journal article" date="2016" name="Nat. Commun.">
        <title>Ectomycorrhizal ecology is imprinted in the genome of the dominant symbiotic fungus Cenococcum geophilum.</title>
        <authorList>
            <consortium name="DOE Joint Genome Institute"/>
            <person name="Peter M."/>
            <person name="Kohler A."/>
            <person name="Ohm R.A."/>
            <person name="Kuo A."/>
            <person name="Krutzmann J."/>
            <person name="Morin E."/>
            <person name="Arend M."/>
            <person name="Barry K.W."/>
            <person name="Binder M."/>
            <person name="Choi C."/>
            <person name="Clum A."/>
            <person name="Copeland A."/>
            <person name="Grisel N."/>
            <person name="Haridas S."/>
            <person name="Kipfer T."/>
            <person name="LaButti K."/>
            <person name="Lindquist E."/>
            <person name="Lipzen A."/>
            <person name="Maire R."/>
            <person name="Meier B."/>
            <person name="Mihaltcheva S."/>
            <person name="Molinier V."/>
            <person name="Murat C."/>
            <person name="Poggeler S."/>
            <person name="Quandt C.A."/>
            <person name="Sperisen C."/>
            <person name="Tritt A."/>
            <person name="Tisserant E."/>
            <person name="Crous P.W."/>
            <person name="Henrissat B."/>
            <person name="Nehls U."/>
            <person name="Egli S."/>
            <person name="Spatafora J.W."/>
            <person name="Grigoriev I.V."/>
            <person name="Martin F.M."/>
        </authorList>
    </citation>
    <scope>NUCLEOTIDE SEQUENCE [LARGE SCALE GENOMIC DNA]</scope>
    <source>
        <strain evidence="8 9">CBS 459.81</strain>
    </source>
</reference>
<dbReference type="SUPFAM" id="SSF52833">
    <property type="entry name" value="Thioredoxin-like"/>
    <property type="match status" value="1"/>
</dbReference>
<evidence type="ECO:0000259" key="6">
    <source>
        <dbReference type="Pfam" id="PF01494"/>
    </source>
</evidence>
<dbReference type="Proteomes" id="UP000250266">
    <property type="component" value="Unassembled WGS sequence"/>
</dbReference>
<dbReference type="EMBL" id="KV745316">
    <property type="protein sequence ID" value="OCK75448.1"/>
    <property type="molecule type" value="Genomic_DNA"/>
</dbReference>
<feature type="region of interest" description="Disordered" evidence="5">
    <location>
        <begin position="424"/>
        <end position="443"/>
    </location>
</feature>
<comment type="similarity">
    <text evidence="1">Belongs to the PheA/TfdB FAD monooxygenase family.</text>
</comment>
<dbReference type="InterPro" id="IPR036249">
    <property type="entry name" value="Thioredoxin-like_sf"/>
</dbReference>
<dbReference type="SUPFAM" id="SSF54373">
    <property type="entry name" value="FAD-linked reductases, C-terminal domain"/>
    <property type="match status" value="1"/>
</dbReference>
<dbReference type="GO" id="GO:0016709">
    <property type="term" value="F:oxidoreductase activity, acting on paired donors, with incorporation or reduction of molecular oxygen, NAD(P)H as one donor, and incorporation of one atom of oxygen"/>
    <property type="evidence" value="ECO:0007669"/>
    <property type="project" value="UniProtKB-ARBA"/>
</dbReference>
<dbReference type="PANTHER" id="PTHR43004:SF5">
    <property type="entry name" value="FAD-BINDING DOMAIN-CONTAINING PROTEIN"/>
    <property type="match status" value="1"/>
</dbReference>
<evidence type="ECO:0000313" key="9">
    <source>
        <dbReference type="Proteomes" id="UP000250266"/>
    </source>
</evidence>
<dbReference type="PANTHER" id="PTHR43004">
    <property type="entry name" value="TRK SYSTEM POTASSIUM UPTAKE PROTEIN"/>
    <property type="match status" value="1"/>
</dbReference>
<dbReference type="Pfam" id="PF07976">
    <property type="entry name" value="Phe_hydrox_dim"/>
    <property type="match status" value="1"/>
</dbReference>
<dbReference type="PRINTS" id="PR00420">
    <property type="entry name" value="RNGMNOXGNASE"/>
</dbReference>
<evidence type="ECO:0000256" key="2">
    <source>
        <dbReference type="ARBA" id="ARBA00022630"/>
    </source>
</evidence>
<gene>
    <name evidence="8" type="ORF">K432DRAFT_429418</name>
</gene>